<name>A0ACC2ULD5_9FUNG</name>
<organism evidence="1 2">
    <name type="scientific">Entomophthora muscae</name>
    <dbReference type="NCBI Taxonomy" id="34485"/>
    <lineage>
        <taxon>Eukaryota</taxon>
        <taxon>Fungi</taxon>
        <taxon>Fungi incertae sedis</taxon>
        <taxon>Zoopagomycota</taxon>
        <taxon>Entomophthoromycotina</taxon>
        <taxon>Entomophthoromycetes</taxon>
        <taxon>Entomophthorales</taxon>
        <taxon>Entomophthoraceae</taxon>
        <taxon>Entomophthora</taxon>
    </lineage>
</organism>
<accession>A0ACC2ULD5</accession>
<evidence type="ECO:0000313" key="2">
    <source>
        <dbReference type="Proteomes" id="UP001165960"/>
    </source>
</evidence>
<dbReference type="Proteomes" id="UP001165960">
    <property type="component" value="Unassembled WGS sequence"/>
</dbReference>
<dbReference type="EC" id="2.3.1.258" evidence="1"/>
<sequence>MDNSLGNKGVEQTTSNEESIDLSTLFKSKRPRSSGKLRKKPDDRSSKASGWDEEPTRSAVVTKDSKTKGSKASINPLGFSNAAPKAQLEANPLLNKVFTPEELLAKRQRIQVLYKADDSENFQSAKKQALLGATATTLIDGVENPDSDSDTNKEVVVATEDSRYSGQKGYNTYIKKREGTGNSKLKAGPIRAPSHLRITSRFDYAPDICKDYKETGFCGYGDSCKFLHDRGDYKSGWQIEQEWEMEQAAKREKFARLNREMKEGDESSEEEEEKEEELPFACLICRGPFVNPVITKCGHYFCEACALKQYTKTPKCNACGAGTQGIFDVAKKLIERLKKMPEAPTSDNDAPGSPEPVSEVGYSSESEP</sequence>
<keyword evidence="2" id="KW-1185">Reference proteome</keyword>
<keyword evidence="1" id="KW-0012">Acyltransferase</keyword>
<gene>
    <name evidence="1" type="primary">CWC24_2</name>
    <name evidence="1" type="ORF">DSO57_1031763</name>
</gene>
<dbReference type="EMBL" id="QTSX02000231">
    <property type="protein sequence ID" value="KAJ9087582.1"/>
    <property type="molecule type" value="Genomic_DNA"/>
</dbReference>
<keyword evidence="1" id="KW-0808">Transferase</keyword>
<proteinExistence type="predicted"/>
<reference evidence="1" key="1">
    <citation type="submission" date="2022-04" db="EMBL/GenBank/DDBJ databases">
        <title>Genome of the entomopathogenic fungus Entomophthora muscae.</title>
        <authorList>
            <person name="Elya C."/>
            <person name="Lovett B.R."/>
            <person name="Lee E."/>
            <person name="Macias A.M."/>
            <person name="Hajek A.E."/>
            <person name="De Bivort B.L."/>
            <person name="Kasson M.T."/>
            <person name="De Fine Licht H.H."/>
            <person name="Stajich J.E."/>
        </authorList>
    </citation>
    <scope>NUCLEOTIDE SEQUENCE</scope>
    <source>
        <strain evidence="1">Berkeley</strain>
    </source>
</reference>
<evidence type="ECO:0000313" key="1">
    <source>
        <dbReference type="EMBL" id="KAJ9087582.1"/>
    </source>
</evidence>
<comment type="caution">
    <text evidence="1">The sequence shown here is derived from an EMBL/GenBank/DDBJ whole genome shotgun (WGS) entry which is preliminary data.</text>
</comment>
<protein>
    <submittedName>
        <fullName evidence="1">RNA-splicing factor</fullName>
        <ecNumber evidence="1">2.3.1.258</ecNumber>
    </submittedName>
</protein>